<comment type="caution">
    <text evidence="1">The sequence shown here is derived from an EMBL/GenBank/DDBJ whole genome shotgun (WGS) entry which is preliminary data.</text>
</comment>
<reference evidence="1" key="1">
    <citation type="submission" date="2022-04" db="EMBL/GenBank/DDBJ databases">
        <title>Genome of the entomopathogenic fungus Entomophthora muscae.</title>
        <authorList>
            <person name="Elya C."/>
            <person name="Lovett B.R."/>
            <person name="Lee E."/>
            <person name="Macias A.M."/>
            <person name="Hajek A.E."/>
            <person name="De Bivort B.L."/>
            <person name="Kasson M.T."/>
            <person name="De Fine Licht H.H."/>
            <person name="Stajich J.E."/>
        </authorList>
    </citation>
    <scope>NUCLEOTIDE SEQUENCE</scope>
    <source>
        <strain evidence="1">Berkeley</strain>
    </source>
</reference>
<protein>
    <submittedName>
        <fullName evidence="1">Uncharacterized protein</fullName>
    </submittedName>
</protein>
<dbReference type="Proteomes" id="UP001165960">
    <property type="component" value="Unassembled WGS sequence"/>
</dbReference>
<keyword evidence="2" id="KW-1185">Reference proteome</keyword>
<sequence length="179" mass="20070">MNSTSNTNNRQSMHQAYNTMMATMGEAERNAFFKMPHSVRIAFLNRLCSSKDQFCKQDSATTVAGSIPNSAPSSNVGDLFDKDSLFNEPLPITFTPTVLGPSSTLRPFLQHLLSSGEPPVTPFFMLCTWHNSDEVPMDYPNLLNKFGICHCRAFCLTAQQLLEIIGHRTFARIQSYVRI</sequence>
<proteinExistence type="predicted"/>
<evidence type="ECO:0000313" key="2">
    <source>
        <dbReference type="Proteomes" id="UP001165960"/>
    </source>
</evidence>
<organism evidence="1 2">
    <name type="scientific">Entomophthora muscae</name>
    <dbReference type="NCBI Taxonomy" id="34485"/>
    <lineage>
        <taxon>Eukaryota</taxon>
        <taxon>Fungi</taxon>
        <taxon>Fungi incertae sedis</taxon>
        <taxon>Zoopagomycota</taxon>
        <taxon>Entomophthoromycotina</taxon>
        <taxon>Entomophthoromycetes</taxon>
        <taxon>Entomophthorales</taxon>
        <taxon>Entomophthoraceae</taxon>
        <taxon>Entomophthora</taxon>
    </lineage>
</organism>
<name>A0ACC2TE27_9FUNG</name>
<accession>A0ACC2TE27</accession>
<dbReference type="EMBL" id="QTSX02002948">
    <property type="protein sequence ID" value="KAJ9072934.1"/>
    <property type="molecule type" value="Genomic_DNA"/>
</dbReference>
<evidence type="ECO:0000313" key="1">
    <source>
        <dbReference type="EMBL" id="KAJ9072934.1"/>
    </source>
</evidence>
<gene>
    <name evidence="1" type="ORF">DSO57_1021920</name>
</gene>